<evidence type="ECO:0000256" key="6">
    <source>
        <dbReference type="SAM" id="MobiDB-lite"/>
    </source>
</evidence>
<evidence type="ECO:0000256" key="4">
    <source>
        <dbReference type="PIRSR" id="PIRSR600407-2"/>
    </source>
</evidence>
<keyword evidence="9" id="KW-1185">Reference proteome</keyword>
<feature type="compositionally biased region" description="Low complexity" evidence="6">
    <location>
        <begin position="714"/>
        <end position="727"/>
    </location>
</feature>
<dbReference type="InterPro" id="IPR000407">
    <property type="entry name" value="GDA1_CD39_NTPase"/>
</dbReference>
<feature type="region of interest" description="Disordered" evidence="6">
    <location>
        <begin position="666"/>
        <end position="760"/>
    </location>
</feature>
<dbReference type="GO" id="GO:0016020">
    <property type="term" value="C:membrane"/>
    <property type="evidence" value="ECO:0007669"/>
    <property type="project" value="TreeGrafter"/>
</dbReference>
<evidence type="ECO:0000313" key="9">
    <source>
        <dbReference type="Proteomes" id="UP000284842"/>
    </source>
</evidence>
<dbReference type="Pfam" id="PF01150">
    <property type="entry name" value="GDA1_CD39"/>
    <property type="match status" value="1"/>
</dbReference>
<dbReference type="FunCoup" id="A0A409Y8U8">
    <property type="interactions" value="161"/>
</dbReference>
<reference evidence="8 9" key="1">
    <citation type="journal article" date="2018" name="Evol. Lett.">
        <title>Horizontal gene cluster transfer increased hallucinogenic mushroom diversity.</title>
        <authorList>
            <person name="Reynolds H.T."/>
            <person name="Vijayakumar V."/>
            <person name="Gluck-Thaler E."/>
            <person name="Korotkin H.B."/>
            <person name="Matheny P.B."/>
            <person name="Slot J.C."/>
        </authorList>
    </citation>
    <scope>NUCLEOTIDE SEQUENCE [LARGE SCALE GENOMIC DNA]</scope>
    <source>
        <strain evidence="8 9">2629</strain>
    </source>
</reference>
<evidence type="ECO:0000256" key="3">
    <source>
        <dbReference type="PIRSR" id="PIRSR600407-1"/>
    </source>
</evidence>
<dbReference type="InParanoid" id="A0A409Y8U8"/>
<organism evidence="8 9">
    <name type="scientific">Panaeolus cyanescens</name>
    <dbReference type="NCBI Taxonomy" id="181874"/>
    <lineage>
        <taxon>Eukaryota</taxon>
        <taxon>Fungi</taxon>
        <taxon>Dikarya</taxon>
        <taxon>Basidiomycota</taxon>
        <taxon>Agaricomycotina</taxon>
        <taxon>Agaricomycetes</taxon>
        <taxon>Agaricomycetidae</taxon>
        <taxon>Agaricales</taxon>
        <taxon>Agaricineae</taxon>
        <taxon>Galeropsidaceae</taxon>
        <taxon>Panaeolus</taxon>
    </lineage>
</organism>
<keyword evidence="7" id="KW-0812">Transmembrane</keyword>
<dbReference type="GO" id="GO:0005524">
    <property type="term" value="F:ATP binding"/>
    <property type="evidence" value="ECO:0007669"/>
    <property type="project" value="UniProtKB-KW"/>
</dbReference>
<dbReference type="GO" id="GO:0006256">
    <property type="term" value="P:UDP catabolic process"/>
    <property type="evidence" value="ECO:0007669"/>
    <property type="project" value="TreeGrafter"/>
</dbReference>
<dbReference type="Gene3D" id="3.30.420.40">
    <property type="match status" value="1"/>
</dbReference>
<feature type="active site" description="Proton acceptor" evidence="3">
    <location>
        <position position="164"/>
    </location>
</feature>
<dbReference type="GO" id="GO:0046036">
    <property type="term" value="P:CTP metabolic process"/>
    <property type="evidence" value="ECO:0007669"/>
    <property type="project" value="TreeGrafter"/>
</dbReference>
<dbReference type="Proteomes" id="UP000284842">
    <property type="component" value="Unassembled WGS sequence"/>
</dbReference>
<keyword evidence="4" id="KW-0547">Nucleotide-binding</keyword>
<dbReference type="CDD" id="cd24039">
    <property type="entry name" value="ASKHA_NBD_YND1-like"/>
    <property type="match status" value="1"/>
</dbReference>
<sequence>MAPPTKGDPWLAGRHFGIVIDAGSSGSRLQIYSWRDPKSIKVPKGSELAYTLPKVEKGTQDNDLWVAKVEPGLSSLADHPEDVGAYLRPLLGHAREQIPPSLHKDTPIFLLATAGMRLLSPKQQAQILRETCRFFVTHSNFRIDDPSPVGPCGSSVRIITGEEEGLFGWIAVNYLMDGFSGSHLDRTTYGFLDMGGASTQIAFEPSKESQKQSKDLIDVRLRLLGGQEIHHKVFVTTWLGYGTNQARERYVGKTIADYDASKDDKVVNDSHHVVPDPCLPRGLELTESPVHTNPASTHVKKPHHMVGTGSFAQCMKQTEPLLNKEKPCPDAHCLMNGVYVPPIDFSVSHFIGVSEYWYSSEHIFGLGGAYDFVQYERAAEQFCGRDWKGIMAEHEESRKLHRLGGDGEVMKDGQVVAAGKWGPKVEVPRLQMQCFKAAWIANVLHEGIKLPRIVDPGGNGTTNGAKVVEEANKKGLGRPTFQSMDTVGDIAISWTLGKMVLEASKEVPPLSKNTKPLVDPIDDIEDIKHSPIKPIVPPFLSLDGIEQRITPHLPTSLTRSSLGFSPVLFLFYVFSVFLLLLFVCPMRRQLRAMCLRNVRKLSHREGPYSDLMEEGQMFNGNVPASPSTSGGRWLRSIRRVFSGPKPKLKSSLSVVTSGNPALRHIAPNGSFRAPPTRSFTAPNGSSSSNGIATTTQYISRSPSPSPNGFMEDISSYSSQSSLMTSRSRNTSQINLSTMTPRTPISRANSSYYVSDKKQMQ</sequence>
<feature type="binding site" evidence="4">
    <location>
        <begin position="196"/>
        <end position="200"/>
    </location>
    <ligand>
        <name>ATP</name>
        <dbReference type="ChEBI" id="CHEBI:30616"/>
    </ligand>
</feature>
<feature type="compositionally biased region" description="Polar residues" evidence="6">
    <location>
        <begin position="677"/>
        <end position="702"/>
    </location>
</feature>
<name>A0A409Y8U8_9AGAR</name>
<keyword evidence="4" id="KW-0067">ATP-binding</keyword>
<comment type="caution">
    <text evidence="8">The sequence shown here is derived from an EMBL/GenBank/DDBJ whole genome shotgun (WGS) entry which is preliminary data.</text>
</comment>
<dbReference type="GO" id="GO:0004382">
    <property type="term" value="F:GDP phosphatase activity"/>
    <property type="evidence" value="ECO:0007669"/>
    <property type="project" value="TreeGrafter"/>
</dbReference>
<dbReference type="GO" id="GO:0005794">
    <property type="term" value="C:Golgi apparatus"/>
    <property type="evidence" value="ECO:0007669"/>
    <property type="project" value="TreeGrafter"/>
</dbReference>
<feature type="transmembrane region" description="Helical" evidence="7">
    <location>
        <begin position="562"/>
        <end position="583"/>
    </location>
</feature>
<evidence type="ECO:0000256" key="7">
    <source>
        <dbReference type="SAM" id="Phobius"/>
    </source>
</evidence>
<evidence type="ECO:0000256" key="5">
    <source>
        <dbReference type="RuleBase" id="RU003833"/>
    </source>
</evidence>
<accession>A0A409Y8U8</accession>
<dbReference type="AlphaFoldDB" id="A0A409Y8U8"/>
<gene>
    <name evidence="8" type="ORF">CVT24_009219</name>
</gene>
<proteinExistence type="inferred from homology"/>
<dbReference type="PROSITE" id="PS01238">
    <property type="entry name" value="GDA1_CD39_NTPASE"/>
    <property type="match status" value="1"/>
</dbReference>
<dbReference type="Gene3D" id="3.30.420.150">
    <property type="entry name" value="Exopolyphosphatase. Domain 2"/>
    <property type="match status" value="1"/>
</dbReference>
<keyword evidence="2 5" id="KW-0378">Hydrolase</keyword>
<feature type="compositionally biased region" description="Polar residues" evidence="6">
    <location>
        <begin position="728"/>
        <end position="752"/>
    </location>
</feature>
<dbReference type="STRING" id="181874.A0A409Y8U8"/>
<dbReference type="EMBL" id="NHTK01001361">
    <property type="protein sequence ID" value="PPQ99354.1"/>
    <property type="molecule type" value="Genomic_DNA"/>
</dbReference>
<evidence type="ECO:0008006" key="10">
    <source>
        <dbReference type="Google" id="ProtNLM"/>
    </source>
</evidence>
<evidence type="ECO:0000256" key="2">
    <source>
        <dbReference type="ARBA" id="ARBA00022801"/>
    </source>
</evidence>
<keyword evidence="7" id="KW-1133">Transmembrane helix</keyword>
<dbReference type="PANTHER" id="PTHR11782:SF121">
    <property type="entry name" value="NUCLEOSIDE-DIPHOSPHATASE MIG-23"/>
    <property type="match status" value="1"/>
</dbReference>
<keyword evidence="7" id="KW-0472">Membrane</keyword>
<dbReference type="OrthoDB" id="6372431at2759"/>
<dbReference type="GO" id="GO:0045134">
    <property type="term" value="F:UDP phosphatase activity"/>
    <property type="evidence" value="ECO:0007669"/>
    <property type="project" value="TreeGrafter"/>
</dbReference>
<comment type="similarity">
    <text evidence="1 5">Belongs to the GDA1/CD39 NTPase family.</text>
</comment>
<dbReference type="PANTHER" id="PTHR11782">
    <property type="entry name" value="ADENOSINE/GUANOSINE DIPHOSPHATASE"/>
    <property type="match status" value="1"/>
</dbReference>
<evidence type="ECO:0000256" key="1">
    <source>
        <dbReference type="ARBA" id="ARBA00009283"/>
    </source>
</evidence>
<evidence type="ECO:0000313" key="8">
    <source>
        <dbReference type="EMBL" id="PPQ99354.1"/>
    </source>
</evidence>
<dbReference type="GO" id="GO:0017111">
    <property type="term" value="F:ribonucleoside triphosphate phosphatase activity"/>
    <property type="evidence" value="ECO:0007669"/>
    <property type="project" value="TreeGrafter"/>
</dbReference>
<protein>
    <recommendedName>
        <fullName evidence="10">Golgi apyrase</fullName>
    </recommendedName>
</protein>